<dbReference type="AlphaFoldDB" id="A0A8C2QRS6"/>
<reference evidence="2" key="2">
    <citation type="submission" date="2025-08" db="UniProtKB">
        <authorList>
            <consortium name="Ensembl"/>
        </authorList>
    </citation>
    <scope>IDENTIFICATION</scope>
</reference>
<sequence length="219" mass="23860">MQRPCGEGSFPSGARCRQRRFPVQAVRGQLKGTWKHKVVIFGGAGGHQRVFPSFWPGRRGFRDTGREAECVEGTWELGDVTGLELEMGSEALGPMGSRGAADLCAPGLPSLQEAVAQLRAEQAGRQGRGKAGWGSGPLVSNPFFSPSNLPFSIHNGVIAVFQRKGLPDQELFSLNEGVRQLLKTELGSFFTEYLQNQLLTKGMVILRDKIRFYEGIPAG</sequence>
<accession>A0A8C2QRS6</accession>
<dbReference type="GO" id="GO:0031932">
    <property type="term" value="C:TORC2 complex"/>
    <property type="evidence" value="ECO:0007669"/>
    <property type="project" value="TreeGrafter"/>
</dbReference>
<dbReference type="PANTHER" id="PTHR32428:SF4">
    <property type="entry name" value="PROLINE-RICH PROTEIN 5"/>
    <property type="match status" value="1"/>
</dbReference>
<evidence type="ECO:0000256" key="1">
    <source>
        <dbReference type="ARBA" id="ARBA00010453"/>
    </source>
</evidence>
<dbReference type="PANTHER" id="PTHR32428">
    <property type="entry name" value="TARGET OF RAPAMYCIN COMPLEX 2 SUBUNIT BIT61-RELATED"/>
    <property type="match status" value="1"/>
</dbReference>
<reference evidence="2" key="1">
    <citation type="submission" date="2019-03" db="EMBL/GenBank/DDBJ databases">
        <title>Genome sequencing and reference-guided assembly of Black Bengal Goat (Capra hircus).</title>
        <authorList>
            <person name="Siddiki A.Z."/>
            <person name="Baten A."/>
            <person name="Billah M."/>
            <person name="Alam M.A.U."/>
            <person name="Shawrob K.S.M."/>
            <person name="Saha S."/>
            <person name="Chowdhury M."/>
            <person name="Rahman A.H."/>
            <person name="Stear M."/>
            <person name="Miah G."/>
            <person name="Das G.B."/>
            <person name="Hossain M.M."/>
            <person name="Kumkum M."/>
            <person name="Islam M.S."/>
            <person name="Mollah A.M."/>
            <person name="Ahsan A."/>
            <person name="Tusar F."/>
            <person name="Khan M.K.I."/>
        </authorList>
    </citation>
    <scope>NUCLEOTIDE SEQUENCE [LARGE SCALE GENOMIC DNA]</scope>
</reference>
<organism evidence="2">
    <name type="scientific">Capra hircus</name>
    <name type="common">Goat</name>
    <dbReference type="NCBI Taxonomy" id="9925"/>
    <lineage>
        <taxon>Eukaryota</taxon>
        <taxon>Metazoa</taxon>
        <taxon>Chordata</taxon>
        <taxon>Craniata</taxon>
        <taxon>Vertebrata</taxon>
        <taxon>Euteleostomi</taxon>
        <taxon>Mammalia</taxon>
        <taxon>Eutheria</taxon>
        <taxon>Laurasiatheria</taxon>
        <taxon>Artiodactyla</taxon>
        <taxon>Ruminantia</taxon>
        <taxon>Pecora</taxon>
        <taxon>Bovidae</taxon>
        <taxon>Caprinae</taxon>
        <taxon>Capra</taxon>
    </lineage>
</organism>
<comment type="similarity">
    <text evidence="1">Belongs to the PROTOR family.</text>
</comment>
<dbReference type="Ensembl" id="ENSCHIT00010004350.1">
    <property type="protein sequence ID" value="ENSCHIP00010003169.1"/>
    <property type="gene ID" value="ENSCHIG00010002254.1"/>
</dbReference>
<evidence type="ECO:0000313" key="2">
    <source>
        <dbReference type="Ensembl" id="ENSCHIP00010003169.1"/>
    </source>
</evidence>
<proteinExistence type="inferred from homology"/>
<dbReference type="GO" id="GO:0038203">
    <property type="term" value="P:TORC2 signaling"/>
    <property type="evidence" value="ECO:0007669"/>
    <property type="project" value="TreeGrafter"/>
</dbReference>
<dbReference type="InterPro" id="IPR013745">
    <property type="entry name" value="Bit61/PRR5"/>
</dbReference>
<protein>
    <submittedName>
        <fullName evidence="2">Uncharacterized protein</fullName>
    </submittedName>
</protein>
<name>A0A8C2QRS6_CAPHI</name>